<reference evidence="3" key="1">
    <citation type="submission" date="2022-03" db="EMBL/GenBank/DDBJ databases">
        <authorList>
            <person name="Tunstrom K."/>
        </authorList>
    </citation>
    <scope>NUCLEOTIDE SEQUENCE</scope>
</reference>
<proteinExistence type="predicted"/>
<comment type="caution">
    <text evidence="3">The sequence shown here is derived from an EMBL/GenBank/DDBJ whole genome shotgun (WGS) entry which is preliminary data.</text>
</comment>
<feature type="region of interest" description="Disordered" evidence="1">
    <location>
        <begin position="23"/>
        <end position="224"/>
    </location>
</feature>
<evidence type="ECO:0000313" key="3">
    <source>
        <dbReference type="EMBL" id="CAH2086410.1"/>
    </source>
</evidence>
<sequence length="481" mass="50827">MMNKTLFLILLVLIVITNITDARRSMSRSRSSGSGRSSGRNRHSNPPPVPTSISHSQPSAPKPSLFGWQEKSAQKTQTSSNSKPNNQGHSYPSSNTGLSGNNQQKSSFPQQESIQRSNLPSQQSVQPVKNSQSSHSYPGSNGLSGNSASGVGYPQGTGLSGANVAPPPYQGANSPGNIRPNAYSTNTFNNNNQPPHGPPPPYSSSGNNFNHHPQGPPPPYTNYGHSYGGYGGSFSPQSPGYFGGYTNNAKNFGSVSRTGSALTGVGIAGAGIGTVLTGLALWNLARSTGHHHHTVIYDNRGQPIAVAPENSTSPVVDSILADLVNCTLTINSDNITEVIAIPCSIATSFTPDADLKNVSMDNNKEDNTKCTVTVVTKAGREFMTTIPCSTLLKSAAENNVTETPIVINATTTDNSTILTTDDTLYSGQPTALRLSNIAEDIDNYDASLNCTQEPGDTRDPINPCFSLKHNLTVIPLSTEKQ</sequence>
<evidence type="ECO:0000256" key="2">
    <source>
        <dbReference type="SAM" id="SignalP"/>
    </source>
</evidence>
<organism evidence="3 4">
    <name type="scientific">Euphydryas editha</name>
    <name type="common">Edith's checkerspot</name>
    <dbReference type="NCBI Taxonomy" id="104508"/>
    <lineage>
        <taxon>Eukaryota</taxon>
        <taxon>Metazoa</taxon>
        <taxon>Ecdysozoa</taxon>
        <taxon>Arthropoda</taxon>
        <taxon>Hexapoda</taxon>
        <taxon>Insecta</taxon>
        <taxon>Pterygota</taxon>
        <taxon>Neoptera</taxon>
        <taxon>Endopterygota</taxon>
        <taxon>Lepidoptera</taxon>
        <taxon>Glossata</taxon>
        <taxon>Ditrysia</taxon>
        <taxon>Papilionoidea</taxon>
        <taxon>Nymphalidae</taxon>
        <taxon>Nymphalinae</taxon>
        <taxon>Euphydryas</taxon>
    </lineage>
</organism>
<feature type="chain" id="PRO_5044021076" evidence="2">
    <location>
        <begin position="23"/>
        <end position="481"/>
    </location>
</feature>
<evidence type="ECO:0000313" key="4">
    <source>
        <dbReference type="Proteomes" id="UP001153954"/>
    </source>
</evidence>
<dbReference type="EMBL" id="CAKOGL010000005">
    <property type="protein sequence ID" value="CAH2086410.1"/>
    <property type="molecule type" value="Genomic_DNA"/>
</dbReference>
<evidence type="ECO:0000256" key="1">
    <source>
        <dbReference type="SAM" id="MobiDB-lite"/>
    </source>
</evidence>
<feature type="compositionally biased region" description="Low complexity" evidence="1">
    <location>
        <begin position="139"/>
        <end position="152"/>
    </location>
</feature>
<accession>A0AAU9TH56</accession>
<feature type="signal peptide" evidence="2">
    <location>
        <begin position="1"/>
        <end position="22"/>
    </location>
</feature>
<keyword evidence="2" id="KW-0732">Signal</keyword>
<keyword evidence="4" id="KW-1185">Reference proteome</keyword>
<protein>
    <submittedName>
        <fullName evidence="3">Uncharacterized protein</fullName>
    </submittedName>
</protein>
<feature type="compositionally biased region" description="Low complexity" evidence="1">
    <location>
        <begin position="185"/>
        <end position="194"/>
    </location>
</feature>
<name>A0AAU9TH56_EUPED</name>
<gene>
    <name evidence="3" type="ORF">EEDITHA_LOCUS2793</name>
</gene>
<feature type="compositionally biased region" description="Low complexity" evidence="1">
    <location>
        <begin position="28"/>
        <end position="38"/>
    </location>
</feature>
<dbReference type="AlphaFoldDB" id="A0AAU9TH56"/>
<feature type="compositionally biased region" description="Polar residues" evidence="1">
    <location>
        <begin position="74"/>
        <end position="138"/>
    </location>
</feature>
<dbReference type="Proteomes" id="UP001153954">
    <property type="component" value="Unassembled WGS sequence"/>
</dbReference>